<dbReference type="InterPro" id="IPR017972">
    <property type="entry name" value="Cyt_P450_CS"/>
</dbReference>
<dbReference type="GO" id="GO:0020037">
    <property type="term" value="F:heme binding"/>
    <property type="evidence" value="ECO:0007669"/>
    <property type="project" value="InterPro"/>
</dbReference>
<keyword evidence="2 7" id="KW-0349">Heme</keyword>
<dbReference type="Gene3D" id="1.10.630.10">
    <property type="entry name" value="Cytochrome P450"/>
    <property type="match status" value="1"/>
</dbReference>
<evidence type="ECO:0000256" key="5">
    <source>
        <dbReference type="ARBA" id="ARBA00023004"/>
    </source>
</evidence>
<dbReference type="PRINTS" id="PR00385">
    <property type="entry name" value="P450"/>
</dbReference>
<evidence type="ECO:0000256" key="6">
    <source>
        <dbReference type="ARBA" id="ARBA00023033"/>
    </source>
</evidence>
<dbReference type="AlphaFoldDB" id="A0A150QY66"/>
<keyword evidence="5 7" id="KW-0408">Iron</keyword>
<gene>
    <name evidence="8" type="ORF">BE15_17230</name>
</gene>
<dbReference type="SUPFAM" id="SSF48264">
    <property type="entry name" value="Cytochrome P450"/>
    <property type="match status" value="1"/>
</dbReference>
<dbReference type="PANTHER" id="PTHR46696:SF3">
    <property type="entry name" value="PULCHERRIMINIC ACID SYNTHASE"/>
    <property type="match status" value="1"/>
</dbReference>
<dbReference type="PRINTS" id="PR00359">
    <property type="entry name" value="BP450"/>
</dbReference>
<dbReference type="RefSeq" id="WP_061606023.1">
    <property type="nucleotide sequence ID" value="NZ_JEMA01000226.1"/>
</dbReference>
<dbReference type="GO" id="GO:0004497">
    <property type="term" value="F:monooxygenase activity"/>
    <property type="evidence" value="ECO:0007669"/>
    <property type="project" value="UniProtKB-KW"/>
</dbReference>
<protein>
    <recommendedName>
        <fullName evidence="10">Cytochrome P450</fullName>
    </recommendedName>
</protein>
<evidence type="ECO:0000256" key="1">
    <source>
        <dbReference type="ARBA" id="ARBA00010617"/>
    </source>
</evidence>
<dbReference type="InterPro" id="IPR036396">
    <property type="entry name" value="Cyt_P450_sf"/>
</dbReference>
<reference evidence="8 9" key="1">
    <citation type="submission" date="2014-02" db="EMBL/GenBank/DDBJ databases">
        <title>The small core and large imbalanced accessory genome model reveals a collaborative survival strategy of Sorangium cellulosum strains in nature.</title>
        <authorList>
            <person name="Han K."/>
            <person name="Peng R."/>
            <person name="Blom J."/>
            <person name="Li Y.-Z."/>
        </authorList>
    </citation>
    <scope>NUCLEOTIDE SEQUENCE [LARGE SCALE GENOMIC DNA]</scope>
    <source>
        <strain evidence="8 9">So0008-312</strain>
    </source>
</reference>
<dbReference type="EMBL" id="JEMA01000226">
    <property type="protein sequence ID" value="KYF72927.1"/>
    <property type="molecule type" value="Genomic_DNA"/>
</dbReference>
<name>A0A150QY66_SORCE</name>
<dbReference type="GO" id="GO:0005506">
    <property type="term" value="F:iron ion binding"/>
    <property type="evidence" value="ECO:0007669"/>
    <property type="project" value="InterPro"/>
</dbReference>
<evidence type="ECO:0000256" key="7">
    <source>
        <dbReference type="RuleBase" id="RU000461"/>
    </source>
</evidence>
<evidence type="ECO:0000313" key="9">
    <source>
        <dbReference type="Proteomes" id="UP000075260"/>
    </source>
</evidence>
<keyword evidence="6 7" id="KW-0503">Monooxygenase</keyword>
<dbReference type="InterPro" id="IPR001128">
    <property type="entry name" value="Cyt_P450"/>
</dbReference>
<organism evidence="8 9">
    <name type="scientific">Sorangium cellulosum</name>
    <name type="common">Polyangium cellulosum</name>
    <dbReference type="NCBI Taxonomy" id="56"/>
    <lineage>
        <taxon>Bacteria</taxon>
        <taxon>Pseudomonadati</taxon>
        <taxon>Myxococcota</taxon>
        <taxon>Polyangia</taxon>
        <taxon>Polyangiales</taxon>
        <taxon>Polyangiaceae</taxon>
        <taxon>Sorangium</taxon>
    </lineage>
</organism>
<evidence type="ECO:0000256" key="3">
    <source>
        <dbReference type="ARBA" id="ARBA00022723"/>
    </source>
</evidence>
<comment type="similarity">
    <text evidence="1 7">Belongs to the cytochrome P450 family.</text>
</comment>
<proteinExistence type="inferred from homology"/>
<sequence length="392" mass="42807">MDDSEPLSILDFSVTQPHAQWARARAEVPVQRFDASSINPAPTFLVSRYEDAERVLRDAETFSSAINNEVVGKYMGEFMLGMDGKEHRQYRNLVAHAFRASVLERWDDALVRPTLHALLDGIAPAGRAELMRDVVLKYPVQVICGIVGVPLRDQEQFARWSEDVVQGPLNPPRGLASSQAMRRYLAGIIEARRRAPAGDLISELLSAEIDGQRLTEEKIYGLLLLLLPAGAETTFRALGNALAALLARPALMAQVVADRSLVPAVVEETLRWETSVTLVSRVATRDAEIAGCPIPAGAVLRVVTGSAGRDEARYEAADAFRLDRPPQPHLAFGTGPHQCLGLHLARLEMRVGLNAIFDRLPDLRLDPAAPAPEIAGFAFRGPAALHVLFDPS</sequence>
<dbReference type="OrthoDB" id="4258484at2"/>
<evidence type="ECO:0000256" key="4">
    <source>
        <dbReference type="ARBA" id="ARBA00023002"/>
    </source>
</evidence>
<comment type="caution">
    <text evidence="8">The sequence shown here is derived from an EMBL/GenBank/DDBJ whole genome shotgun (WGS) entry which is preliminary data.</text>
</comment>
<keyword evidence="4 7" id="KW-0560">Oxidoreductase</keyword>
<dbReference type="PANTHER" id="PTHR46696">
    <property type="entry name" value="P450, PUTATIVE (EUROFUNG)-RELATED"/>
    <property type="match status" value="1"/>
</dbReference>
<dbReference type="InterPro" id="IPR002397">
    <property type="entry name" value="Cyt_P450_B"/>
</dbReference>
<evidence type="ECO:0008006" key="10">
    <source>
        <dbReference type="Google" id="ProtNLM"/>
    </source>
</evidence>
<dbReference type="FunFam" id="1.10.630.10:FF:000018">
    <property type="entry name" value="Cytochrome P450 monooxygenase"/>
    <property type="match status" value="1"/>
</dbReference>
<evidence type="ECO:0000313" key="8">
    <source>
        <dbReference type="EMBL" id="KYF72927.1"/>
    </source>
</evidence>
<dbReference type="Pfam" id="PF00067">
    <property type="entry name" value="p450"/>
    <property type="match status" value="1"/>
</dbReference>
<dbReference type="Proteomes" id="UP000075260">
    <property type="component" value="Unassembled WGS sequence"/>
</dbReference>
<accession>A0A150QY66</accession>
<keyword evidence="3 7" id="KW-0479">Metal-binding</keyword>
<dbReference type="PROSITE" id="PS00086">
    <property type="entry name" value="CYTOCHROME_P450"/>
    <property type="match status" value="1"/>
</dbReference>
<evidence type="ECO:0000256" key="2">
    <source>
        <dbReference type="ARBA" id="ARBA00022617"/>
    </source>
</evidence>
<dbReference type="GO" id="GO:0016705">
    <property type="term" value="F:oxidoreductase activity, acting on paired donors, with incorporation or reduction of molecular oxygen"/>
    <property type="evidence" value="ECO:0007669"/>
    <property type="project" value="InterPro"/>
</dbReference>